<organism evidence="2 3">
    <name type="scientific">Paracoccus albicereus</name>
    <dbReference type="NCBI Taxonomy" id="2922394"/>
    <lineage>
        <taxon>Bacteria</taxon>
        <taxon>Pseudomonadati</taxon>
        <taxon>Pseudomonadota</taxon>
        <taxon>Alphaproteobacteria</taxon>
        <taxon>Rhodobacterales</taxon>
        <taxon>Paracoccaceae</taxon>
        <taxon>Paracoccus</taxon>
    </lineage>
</organism>
<proteinExistence type="predicted"/>
<evidence type="ECO:0000256" key="1">
    <source>
        <dbReference type="SAM" id="Phobius"/>
    </source>
</evidence>
<keyword evidence="1" id="KW-0472">Membrane</keyword>
<gene>
    <name evidence="2" type="ORF">MLD63_06190</name>
</gene>
<protein>
    <recommendedName>
        <fullName evidence="4">Acyltransferase</fullName>
    </recommendedName>
</protein>
<sequence length="54" mass="6032">MILIATLLIGAFVGWRKAARLQGDRLDRLQYAAVHAMIFAVIGLFVTLMIDRMA</sequence>
<feature type="transmembrane region" description="Helical" evidence="1">
    <location>
        <begin position="28"/>
        <end position="50"/>
    </location>
</feature>
<dbReference type="Proteomes" id="UP001203945">
    <property type="component" value="Unassembled WGS sequence"/>
</dbReference>
<comment type="caution">
    <text evidence="2">The sequence shown here is derived from an EMBL/GenBank/DDBJ whole genome shotgun (WGS) entry which is preliminary data.</text>
</comment>
<dbReference type="EMBL" id="JAKZEU010000002">
    <property type="protein sequence ID" value="MCQ0970014.1"/>
    <property type="molecule type" value="Genomic_DNA"/>
</dbReference>
<name>A0ABT1MPH0_9RHOB</name>
<dbReference type="RefSeq" id="WP_255329014.1">
    <property type="nucleotide sequence ID" value="NZ_JAKZEU010000002.1"/>
</dbReference>
<evidence type="ECO:0000313" key="3">
    <source>
        <dbReference type="Proteomes" id="UP001203945"/>
    </source>
</evidence>
<evidence type="ECO:0000313" key="2">
    <source>
        <dbReference type="EMBL" id="MCQ0970014.1"/>
    </source>
</evidence>
<keyword evidence="1" id="KW-1133">Transmembrane helix</keyword>
<keyword evidence="3" id="KW-1185">Reference proteome</keyword>
<accession>A0ABT1MPH0</accession>
<evidence type="ECO:0008006" key="4">
    <source>
        <dbReference type="Google" id="ProtNLM"/>
    </source>
</evidence>
<reference evidence="2 3" key="1">
    <citation type="submission" date="2022-03" db="EMBL/GenBank/DDBJ databases">
        <authorList>
            <person name="He Y."/>
        </authorList>
    </citation>
    <scope>NUCLEOTIDE SEQUENCE [LARGE SCALE GENOMIC DNA]</scope>
    <source>
        <strain evidence="2 3">TK19116</strain>
    </source>
</reference>
<keyword evidence="1" id="KW-0812">Transmembrane</keyword>